<dbReference type="InterPro" id="IPR018089">
    <property type="entry name" value="OMPdecase_AS"/>
</dbReference>
<protein>
    <recommendedName>
        <fullName evidence="9">Orotidine 5'-phosphate decarboxylase</fullName>
        <ecNumber evidence="9">4.1.1.23</ecNumber>
    </recommendedName>
    <alternativeName>
        <fullName evidence="9">OMP decarboxylase</fullName>
        <shortName evidence="9">OMPDCase</shortName>
        <shortName evidence="9">OMPdecase</shortName>
    </alternativeName>
</protein>
<evidence type="ECO:0000256" key="12">
    <source>
        <dbReference type="RuleBase" id="RU000512"/>
    </source>
</evidence>
<dbReference type="GO" id="GO:0004590">
    <property type="term" value="F:orotidine-5'-phosphate decarboxylase activity"/>
    <property type="evidence" value="ECO:0007669"/>
    <property type="project" value="UniProtKB-UniRule"/>
</dbReference>
<dbReference type="Pfam" id="PF00215">
    <property type="entry name" value="OMPdecase"/>
    <property type="match status" value="1"/>
</dbReference>
<feature type="active site" description="For OMPdecase activity" evidence="10">
    <location>
        <position position="64"/>
    </location>
</feature>
<dbReference type="InterPro" id="IPR013785">
    <property type="entry name" value="Aldolase_TIM"/>
</dbReference>
<dbReference type="GO" id="GO:0006207">
    <property type="term" value="P:'de novo' pyrimidine nucleobase biosynthetic process"/>
    <property type="evidence" value="ECO:0007669"/>
    <property type="project" value="InterPro"/>
</dbReference>
<dbReference type="FunFam" id="3.20.20.70:FF:000015">
    <property type="entry name" value="Orotidine 5'-phosphate decarboxylase"/>
    <property type="match status" value="1"/>
</dbReference>
<feature type="active site" description="Proton donor" evidence="9">
    <location>
        <position position="64"/>
    </location>
</feature>
<feature type="binding site" evidence="9 11">
    <location>
        <position position="13"/>
    </location>
    <ligand>
        <name>substrate</name>
    </ligand>
</feature>
<feature type="active site" description="For OMPdecase activity" evidence="10">
    <location>
        <position position="67"/>
    </location>
</feature>
<keyword evidence="15" id="KW-1185">Reference proteome</keyword>
<feature type="binding site" evidence="9 11">
    <location>
        <position position="212"/>
    </location>
    <ligand>
        <name>substrate</name>
    </ligand>
</feature>
<evidence type="ECO:0000256" key="9">
    <source>
        <dbReference type="HAMAP-Rule" id="MF_01200"/>
    </source>
</evidence>
<feature type="active site" description="For OMPdecase activity" evidence="10">
    <location>
        <position position="62"/>
    </location>
</feature>
<sequence length="234" mass="26364">MKINNKDIIIALDFNNKKDVISFLKKLKNEKLFVKVGMELFYSCGTSIIKKIKKMNHKIFLDLKLHDIPNTVYQSIKSLLKLNVDIISVHASGGSEMLKKAAEAIKESNSNTKLVAITQLTSTSEEMMKNEQKINSTLLDSVINYACLSKDCGIDGVVCSVWETKIIKNKCGNNFIVINPGIRTKDDNLDDQKRIATPNDAKINNSDYIVVGRSITKNKNCLEKYLQIKKDFLS</sequence>
<evidence type="ECO:0000256" key="1">
    <source>
        <dbReference type="ARBA" id="ARBA00002356"/>
    </source>
</evidence>
<feature type="binding site" evidence="9 11">
    <location>
        <position position="35"/>
    </location>
    <ligand>
        <name>substrate</name>
    </ligand>
</feature>
<dbReference type="PANTHER" id="PTHR32119:SF2">
    <property type="entry name" value="OROTIDINE 5'-PHOSPHATE DECARBOXYLASE"/>
    <property type="match status" value="1"/>
</dbReference>
<dbReference type="SUPFAM" id="SSF51366">
    <property type="entry name" value="Ribulose-phoshate binding barrel"/>
    <property type="match status" value="1"/>
</dbReference>
<gene>
    <name evidence="9 14" type="primary">pyrF</name>
    <name evidence="14" type="ORF">P271_443</name>
</gene>
<feature type="binding site" evidence="9 11">
    <location>
        <position position="192"/>
    </location>
    <ligand>
        <name>substrate</name>
    </ligand>
</feature>
<evidence type="ECO:0000256" key="10">
    <source>
        <dbReference type="PIRSR" id="PIRSR614732-1"/>
    </source>
</evidence>
<evidence type="ECO:0000256" key="7">
    <source>
        <dbReference type="ARBA" id="ARBA00049157"/>
    </source>
</evidence>
<comment type="similarity">
    <text evidence="8 9">Belongs to the OMP decarboxylase family. Type 1 subfamily.</text>
</comment>
<dbReference type="InterPro" id="IPR047596">
    <property type="entry name" value="OMPdecase_bac"/>
</dbReference>
<dbReference type="InterPro" id="IPR014732">
    <property type="entry name" value="OMPdecase"/>
</dbReference>
<comment type="subunit">
    <text evidence="3 9">Homodimer.</text>
</comment>
<comment type="caution">
    <text evidence="14">The sequence shown here is derived from an EMBL/GenBank/DDBJ whole genome shotgun (WGS) entry which is preliminary data.</text>
</comment>
<dbReference type="GO" id="GO:0005829">
    <property type="term" value="C:cytosol"/>
    <property type="evidence" value="ECO:0007669"/>
    <property type="project" value="TreeGrafter"/>
</dbReference>
<evidence type="ECO:0000256" key="4">
    <source>
        <dbReference type="ARBA" id="ARBA00022793"/>
    </source>
</evidence>
<dbReference type="NCBIfam" id="TIGR01740">
    <property type="entry name" value="pyrF"/>
    <property type="match status" value="1"/>
</dbReference>
<dbReference type="PROSITE" id="PS00156">
    <property type="entry name" value="OMPDECASE"/>
    <property type="match status" value="1"/>
</dbReference>
<comment type="catalytic activity">
    <reaction evidence="7 9 12">
        <text>orotidine 5'-phosphate + H(+) = UMP + CO2</text>
        <dbReference type="Rhea" id="RHEA:11596"/>
        <dbReference type="ChEBI" id="CHEBI:15378"/>
        <dbReference type="ChEBI" id="CHEBI:16526"/>
        <dbReference type="ChEBI" id="CHEBI:57538"/>
        <dbReference type="ChEBI" id="CHEBI:57865"/>
        <dbReference type="EC" id="4.1.1.23"/>
    </reaction>
</comment>
<evidence type="ECO:0000259" key="13">
    <source>
        <dbReference type="SMART" id="SM00934"/>
    </source>
</evidence>
<dbReference type="EC" id="4.1.1.23" evidence="9"/>
<keyword evidence="4 9" id="KW-0210">Decarboxylase</keyword>
<evidence type="ECO:0000313" key="15">
    <source>
        <dbReference type="Proteomes" id="UP000028523"/>
    </source>
</evidence>
<evidence type="ECO:0000256" key="11">
    <source>
        <dbReference type="PIRSR" id="PIRSR614732-2"/>
    </source>
</evidence>
<evidence type="ECO:0000256" key="5">
    <source>
        <dbReference type="ARBA" id="ARBA00022975"/>
    </source>
</evidence>
<evidence type="ECO:0000256" key="3">
    <source>
        <dbReference type="ARBA" id="ARBA00011738"/>
    </source>
</evidence>
<dbReference type="Proteomes" id="UP000028523">
    <property type="component" value="Unassembled WGS sequence"/>
</dbReference>
<dbReference type="AlphaFoldDB" id="A0A084U3R0"/>
<keyword evidence="5 9" id="KW-0665">Pyrimidine biosynthesis</keyword>
<keyword evidence="6 9" id="KW-0456">Lyase</keyword>
<organism evidence="14 15">
    <name type="scientific">Malacoplasma iowae DK-CPA</name>
    <dbReference type="NCBI Taxonomy" id="1394179"/>
    <lineage>
        <taxon>Bacteria</taxon>
        <taxon>Bacillati</taxon>
        <taxon>Mycoplasmatota</taxon>
        <taxon>Mycoplasmoidales</taxon>
        <taxon>Mycoplasmoidaceae</taxon>
        <taxon>Malacoplasma</taxon>
    </lineage>
</organism>
<evidence type="ECO:0000256" key="2">
    <source>
        <dbReference type="ARBA" id="ARBA00004861"/>
    </source>
</evidence>
<feature type="binding site" evidence="9 11">
    <location>
        <position position="121"/>
    </location>
    <ligand>
        <name>substrate</name>
    </ligand>
</feature>
<feature type="binding site" evidence="9">
    <location>
        <begin position="62"/>
        <end position="71"/>
    </location>
    <ligand>
        <name>substrate</name>
    </ligand>
</feature>
<feature type="binding site" evidence="9 11">
    <location>
        <position position="183"/>
    </location>
    <ligand>
        <name>substrate</name>
    </ligand>
</feature>
<comment type="pathway">
    <text evidence="2 9 12">Pyrimidine metabolism; UMP biosynthesis via de novo pathway; UMP from orotate: step 2/2.</text>
</comment>
<proteinExistence type="inferred from homology"/>
<dbReference type="HAMAP" id="MF_01200_B">
    <property type="entry name" value="OMPdecase_type1_B"/>
    <property type="match status" value="1"/>
</dbReference>
<dbReference type="CDD" id="cd04725">
    <property type="entry name" value="OMP_decarboxylase_like"/>
    <property type="match status" value="1"/>
</dbReference>
<dbReference type="SMART" id="SM00934">
    <property type="entry name" value="OMPdecase"/>
    <property type="match status" value="1"/>
</dbReference>
<name>A0A084U3R0_MALIO</name>
<dbReference type="EMBL" id="AWQU01000076">
    <property type="protein sequence ID" value="KFB07596.1"/>
    <property type="molecule type" value="Genomic_DNA"/>
</dbReference>
<comment type="function">
    <text evidence="1 9">Catalyzes the decarboxylation of orotidine 5'-monophosphate (OMP) to uridine 5'-monophosphate (UMP).</text>
</comment>
<dbReference type="InterPro" id="IPR001754">
    <property type="entry name" value="OMPdeCOase_dom"/>
</dbReference>
<feature type="binding site" evidence="9 11">
    <location>
        <position position="213"/>
    </location>
    <ligand>
        <name>substrate</name>
    </ligand>
</feature>
<dbReference type="Gene3D" id="3.20.20.70">
    <property type="entry name" value="Aldolase class I"/>
    <property type="match status" value="1"/>
</dbReference>
<dbReference type="PANTHER" id="PTHR32119">
    <property type="entry name" value="OROTIDINE 5'-PHOSPHATE DECARBOXYLASE"/>
    <property type="match status" value="1"/>
</dbReference>
<reference evidence="14 15" key="1">
    <citation type="journal article" date="2014" name="PLoS ONE">
        <title>Reduction of Hydrogen Peroxide Accumulation and Toxicity by a Catalase from Mycoplasma iowae.</title>
        <authorList>
            <person name="Pritchard R.E."/>
            <person name="Prassinos A.J."/>
            <person name="Osborne J.D."/>
            <person name="Raviv Z."/>
            <person name="Balish M.F."/>
        </authorList>
    </citation>
    <scope>NUCLEOTIDE SEQUENCE [LARGE SCALE GENOMIC DNA]</scope>
    <source>
        <strain evidence="14 15">DK-CPA</strain>
    </source>
</reference>
<evidence type="ECO:0000256" key="8">
    <source>
        <dbReference type="ARBA" id="ARBA00061012"/>
    </source>
</evidence>
<dbReference type="RefSeq" id="WP_081862814.1">
    <property type="nucleotide sequence ID" value="NZ_AWQU01000076.1"/>
</dbReference>
<dbReference type="UniPathway" id="UPA00070">
    <property type="reaction ID" value="UER00120"/>
</dbReference>
<accession>A0A084U3R0</accession>
<dbReference type="NCBIfam" id="NF001273">
    <property type="entry name" value="PRK00230.1"/>
    <property type="match status" value="1"/>
</dbReference>
<evidence type="ECO:0000313" key="14">
    <source>
        <dbReference type="EMBL" id="KFB07596.1"/>
    </source>
</evidence>
<dbReference type="InterPro" id="IPR011060">
    <property type="entry name" value="RibuloseP-bd_barrel"/>
</dbReference>
<dbReference type="GO" id="GO:0044205">
    <property type="term" value="P:'de novo' UMP biosynthetic process"/>
    <property type="evidence" value="ECO:0007669"/>
    <property type="project" value="UniProtKB-UniRule"/>
</dbReference>
<evidence type="ECO:0000256" key="6">
    <source>
        <dbReference type="ARBA" id="ARBA00023239"/>
    </source>
</evidence>
<feature type="domain" description="Orotidine 5'-phosphate decarboxylase" evidence="13">
    <location>
        <begin position="7"/>
        <end position="228"/>
    </location>
</feature>